<evidence type="ECO:0000313" key="2">
    <source>
        <dbReference type="EMBL" id="KAG0450504.1"/>
    </source>
</evidence>
<gene>
    <name evidence="2" type="ORF">HPP92_026872</name>
</gene>
<dbReference type="Proteomes" id="UP000636800">
    <property type="component" value="Unassembled WGS sequence"/>
</dbReference>
<organism evidence="2 3">
    <name type="scientific">Vanilla planifolia</name>
    <name type="common">Vanilla</name>
    <dbReference type="NCBI Taxonomy" id="51239"/>
    <lineage>
        <taxon>Eukaryota</taxon>
        <taxon>Viridiplantae</taxon>
        <taxon>Streptophyta</taxon>
        <taxon>Embryophyta</taxon>
        <taxon>Tracheophyta</taxon>
        <taxon>Spermatophyta</taxon>
        <taxon>Magnoliopsida</taxon>
        <taxon>Liliopsida</taxon>
        <taxon>Asparagales</taxon>
        <taxon>Orchidaceae</taxon>
        <taxon>Vanilloideae</taxon>
        <taxon>Vanilleae</taxon>
        <taxon>Vanilla</taxon>
    </lineage>
</organism>
<reference evidence="2 3" key="1">
    <citation type="journal article" date="2020" name="Nat. Food">
        <title>A phased Vanilla planifolia genome enables genetic improvement of flavour and production.</title>
        <authorList>
            <person name="Hasing T."/>
            <person name="Tang H."/>
            <person name="Brym M."/>
            <person name="Khazi F."/>
            <person name="Huang T."/>
            <person name="Chambers A.H."/>
        </authorList>
    </citation>
    <scope>NUCLEOTIDE SEQUENCE [LARGE SCALE GENOMIC DNA]</scope>
    <source>
        <tissue evidence="2">Leaf</tissue>
    </source>
</reference>
<evidence type="ECO:0000313" key="3">
    <source>
        <dbReference type="Proteomes" id="UP000636800"/>
    </source>
</evidence>
<proteinExistence type="predicted"/>
<accession>A0A835U5N3</accession>
<dbReference type="EMBL" id="JADCNL010000110">
    <property type="protein sequence ID" value="KAG0450504.1"/>
    <property type="molecule type" value="Genomic_DNA"/>
</dbReference>
<sequence length="151" mass="16896">MSHGLLPSFGRPSSTLGQNYVPGLRSTPNSPKLAVLLPTELRCPPLTTAKNPMARSPNLGPHPQPLQGRFPDFEYDATGGSGTATGKADGPTDELTTRFETESSHIPPLTRRDHEVPRLPLPPYWRLPLLRRCLKNHQYKEWKNHWTKTLS</sequence>
<comment type="caution">
    <text evidence="2">The sequence shown here is derived from an EMBL/GenBank/DDBJ whole genome shotgun (WGS) entry which is preliminary data.</text>
</comment>
<evidence type="ECO:0000256" key="1">
    <source>
        <dbReference type="SAM" id="MobiDB-lite"/>
    </source>
</evidence>
<protein>
    <submittedName>
        <fullName evidence="2">Uncharacterized protein</fullName>
    </submittedName>
</protein>
<dbReference type="AlphaFoldDB" id="A0A835U5N3"/>
<dbReference type="OrthoDB" id="3222at2759"/>
<feature type="region of interest" description="Disordered" evidence="1">
    <location>
        <begin position="1"/>
        <end position="27"/>
    </location>
</feature>
<feature type="region of interest" description="Disordered" evidence="1">
    <location>
        <begin position="47"/>
        <end position="111"/>
    </location>
</feature>
<name>A0A835U5N3_VANPL</name>
<keyword evidence="3" id="KW-1185">Reference proteome</keyword>